<reference evidence="3" key="1">
    <citation type="journal article" date="2023" name="bioRxiv">
        <title>Complete genome of the Medicago anthracnose fungus, Colletotrichum destructivum, reveals a mini-chromosome-like region within a core chromosome.</title>
        <authorList>
            <person name="Lapalu N."/>
            <person name="Simon A."/>
            <person name="Lu A."/>
            <person name="Plaumann P.-L."/>
            <person name="Amselem J."/>
            <person name="Pigne S."/>
            <person name="Auger A."/>
            <person name="Koch C."/>
            <person name="Dallery J.-F."/>
            <person name="O'Connell R.J."/>
        </authorList>
    </citation>
    <scope>NUCLEOTIDE SEQUENCE [LARGE SCALE GENOMIC DNA]</scope>
    <source>
        <strain evidence="3">CBS 520.97</strain>
    </source>
</reference>
<dbReference type="EMBL" id="CP137305">
    <property type="protein sequence ID" value="WQF75046.1"/>
    <property type="molecule type" value="Genomic_DNA"/>
</dbReference>
<sequence>MILFPFGRNAERQYTHFALTPRREEEIRRSAVYLGHNENVPRPRRLIHLKGLRPGQGESKNDVHGTGGGASCLPLPLKTTPACCISPPVVVPRLTASVIVDVGKGADGAKPSRLRAAHDPKQDSVKRRRAVK</sequence>
<dbReference type="AlphaFoldDB" id="A0AAX4HW00"/>
<proteinExistence type="predicted"/>
<accession>A0AAX4HW00</accession>
<evidence type="ECO:0000313" key="3">
    <source>
        <dbReference type="Proteomes" id="UP001322277"/>
    </source>
</evidence>
<gene>
    <name evidence="2" type="ORF">CDEST_00060</name>
</gene>
<organism evidence="2 3">
    <name type="scientific">Colletotrichum destructivum</name>
    <dbReference type="NCBI Taxonomy" id="34406"/>
    <lineage>
        <taxon>Eukaryota</taxon>
        <taxon>Fungi</taxon>
        <taxon>Dikarya</taxon>
        <taxon>Ascomycota</taxon>
        <taxon>Pezizomycotina</taxon>
        <taxon>Sordariomycetes</taxon>
        <taxon>Hypocreomycetidae</taxon>
        <taxon>Glomerellales</taxon>
        <taxon>Glomerellaceae</taxon>
        <taxon>Colletotrichum</taxon>
        <taxon>Colletotrichum destructivum species complex</taxon>
    </lineage>
</organism>
<protein>
    <submittedName>
        <fullName evidence="2">Uncharacterized protein</fullName>
    </submittedName>
</protein>
<dbReference type="GeneID" id="87936563"/>
<dbReference type="KEGG" id="cdet:87936563"/>
<keyword evidence="3" id="KW-1185">Reference proteome</keyword>
<name>A0AAX4HW00_9PEZI</name>
<evidence type="ECO:0000256" key="1">
    <source>
        <dbReference type="SAM" id="MobiDB-lite"/>
    </source>
</evidence>
<feature type="compositionally biased region" description="Basic and acidic residues" evidence="1">
    <location>
        <begin position="116"/>
        <end position="125"/>
    </location>
</feature>
<feature type="region of interest" description="Disordered" evidence="1">
    <location>
        <begin position="105"/>
        <end position="132"/>
    </location>
</feature>
<evidence type="ECO:0000313" key="2">
    <source>
        <dbReference type="EMBL" id="WQF75046.1"/>
    </source>
</evidence>
<dbReference type="Proteomes" id="UP001322277">
    <property type="component" value="Chromosome 1"/>
</dbReference>
<dbReference type="RefSeq" id="XP_062772270.1">
    <property type="nucleotide sequence ID" value="XM_062916219.1"/>
</dbReference>